<feature type="transmembrane region" description="Helical" evidence="1">
    <location>
        <begin position="244"/>
        <end position="265"/>
    </location>
</feature>
<dbReference type="PANTHER" id="PTHR37222:SF1">
    <property type="entry name" value="OS02G0718000 PROTEIN"/>
    <property type="match status" value="1"/>
</dbReference>
<protein>
    <recommendedName>
        <fullName evidence="4">Transmembrane protein</fullName>
    </recommendedName>
</protein>
<keyword evidence="1" id="KW-1133">Transmembrane helix</keyword>
<evidence type="ECO:0000313" key="3">
    <source>
        <dbReference type="Proteomes" id="UP001454036"/>
    </source>
</evidence>
<name>A0AAV3QSR5_LITER</name>
<reference evidence="2 3" key="1">
    <citation type="submission" date="2024-01" db="EMBL/GenBank/DDBJ databases">
        <title>The complete chloroplast genome sequence of Lithospermum erythrorhizon: insights into the phylogenetic relationship among Boraginaceae species and the maternal lineages of purple gromwells.</title>
        <authorList>
            <person name="Okada T."/>
            <person name="Watanabe K."/>
        </authorList>
    </citation>
    <scope>NUCLEOTIDE SEQUENCE [LARGE SCALE GENOMIC DNA]</scope>
</reference>
<feature type="transmembrane region" description="Helical" evidence="1">
    <location>
        <begin position="337"/>
        <end position="354"/>
    </location>
</feature>
<keyword evidence="1" id="KW-0472">Membrane</keyword>
<dbReference type="AlphaFoldDB" id="A0AAV3QSR5"/>
<keyword evidence="3" id="KW-1185">Reference proteome</keyword>
<organism evidence="2 3">
    <name type="scientific">Lithospermum erythrorhizon</name>
    <name type="common">Purple gromwell</name>
    <name type="synonym">Lithospermum officinale var. erythrorhizon</name>
    <dbReference type="NCBI Taxonomy" id="34254"/>
    <lineage>
        <taxon>Eukaryota</taxon>
        <taxon>Viridiplantae</taxon>
        <taxon>Streptophyta</taxon>
        <taxon>Embryophyta</taxon>
        <taxon>Tracheophyta</taxon>
        <taxon>Spermatophyta</taxon>
        <taxon>Magnoliopsida</taxon>
        <taxon>eudicotyledons</taxon>
        <taxon>Gunneridae</taxon>
        <taxon>Pentapetalae</taxon>
        <taxon>asterids</taxon>
        <taxon>lamiids</taxon>
        <taxon>Boraginales</taxon>
        <taxon>Boraginaceae</taxon>
        <taxon>Boraginoideae</taxon>
        <taxon>Lithospermeae</taxon>
        <taxon>Lithospermum</taxon>
    </lineage>
</organism>
<feature type="transmembrane region" description="Helical" evidence="1">
    <location>
        <begin position="277"/>
        <end position="294"/>
    </location>
</feature>
<proteinExistence type="predicted"/>
<evidence type="ECO:0008006" key="4">
    <source>
        <dbReference type="Google" id="ProtNLM"/>
    </source>
</evidence>
<dbReference type="Proteomes" id="UP001454036">
    <property type="component" value="Unassembled WGS sequence"/>
</dbReference>
<sequence length="356" mass="40364">MVCAISLKLSRKLLKPSNITSLNPIYLSQISLNPNLIPSNFTNFLPQIVPNQSQPTSYNHVSTKFPSQNLMNCSEETTKCTTKNQELTQKFNFEPQSHMKCFEEIPELTQNISFLTKRFNFETQNLTKCSEKIPEFTKNSYFITKNETLGRKISPLTKRFNFDVVSNMPIFENFNRNFGGIGKARFLSTSNGSFDKENPENSIENPAHKGEFQHQEITGPTVERDISALANETREVLDKMMRNIYSLSKGLAILGLFNLGLGAWISYSTKGLVIPEASLQSILAFGFPFSMAFMLRRSLKPMFFFTKMEEQGRLQILTLTLQIAKNLNVFFVRVRGVSYLCIAGGFAGLVYAILSR</sequence>
<evidence type="ECO:0000313" key="2">
    <source>
        <dbReference type="EMBL" id="GAA0165992.1"/>
    </source>
</evidence>
<gene>
    <name evidence="2" type="ORF">LIER_21255</name>
</gene>
<keyword evidence="1" id="KW-0812">Transmembrane</keyword>
<dbReference type="PANTHER" id="PTHR37222">
    <property type="entry name" value="OS02G0718000 PROTEIN"/>
    <property type="match status" value="1"/>
</dbReference>
<evidence type="ECO:0000256" key="1">
    <source>
        <dbReference type="SAM" id="Phobius"/>
    </source>
</evidence>
<accession>A0AAV3QSR5</accession>
<comment type="caution">
    <text evidence="2">The sequence shown here is derived from an EMBL/GenBank/DDBJ whole genome shotgun (WGS) entry which is preliminary data.</text>
</comment>
<dbReference type="EMBL" id="BAABME010005563">
    <property type="protein sequence ID" value="GAA0165992.1"/>
    <property type="molecule type" value="Genomic_DNA"/>
</dbReference>